<feature type="region of interest" description="Disordered" evidence="1">
    <location>
        <begin position="1"/>
        <end position="57"/>
    </location>
</feature>
<accession>G2QGK5</accession>
<dbReference type="Proteomes" id="UP000007322">
    <property type="component" value="Chromosome 4"/>
</dbReference>
<gene>
    <name evidence="2" type="ORF">MYCTH_2307703</name>
</gene>
<protein>
    <submittedName>
        <fullName evidence="2">Uncharacterized protein</fullName>
    </submittedName>
</protein>
<dbReference type="VEuPathDB" id="FungiDB:MYCTH_2307703"/>
<reference evidence="2 3" key="1">
    <citation type="journal article" date="2011" name="Nat. Biotechnol.">
        <title>Comparative genomic analysis of the thermophilic biomass-degrading fungi Myceliophthora thermophila and Thielavia terrestris.</title>
        <authorList>
            <person name="Berka R.M."/>
            <person name="Grigoriev I.V."/>
            <person name="Otillar R."/>
            <person name="Salamov A."/>
            <person name="Grimwood J."/>
            <person name="Reid I."/>
            <person name="Ishmael N."/>
            <person name="John T."/>
            <person name="Darmond C."/>
            <person name="Moisan M.-C."/>
            <person name="Henrissat B."/>
            <person name="Coutinho P.M."/>
            <person name="Lombard V."/>
            <person name="Natvig D.O."/>
            <person name="Lindquist E."/>
            <person name="Schmutz J."/>
            <person name="Lucas S."/>
            <person name="Harris P."/>
            <person name="Powlowski J."/>
            <person name="Bellemare A."/>
            <person name="Taylor D."/>
            <person name="Butler G."/>
            <person name="de Vries R.P."/>
            <person name="Allijn I.E."/>
            <person name="van den Brink J."/>
            <person name="Ushinsky S."/>
            <person name="Storms R."/>
            <person name="Powell A.J."/>
            <person name="Paulsen I.T."/>
            <person name="Elbourne L.D.H."/>
            <person name="Baker S.E."/>
            <person name="Magnuson J."/>
            <person name="LaBoissiere S."/>
            <person name="Clutterbuck A.J."/>
            <person name="Martinez D."/>
            <person name="Wogulis M."/>
            <person name="de Leon A.L."/>
            <person name="Rey M.W."/>
            <person name="Tsang A."/>
        </authorList>
    </citation>
    <scope>NUCLEOTIDE SEQUENCE [LARGE SCALE GENOMIC DNA]</scope>
    <source>
        <strain evidence="3">ATCC 42464 / BCRC 31852 / DSM 1799</strain>
    </source>
</reference>
<dbReference type="AlphaFoldDB" id="G2QGK5"/>
<dbReference type="KEGG" id="mtm:MYCTH_2307703"/>
<evidence type="ECO:0000256" key="1">
    <source>
        <dbReference type="SAM" id="MobiDB-lite"/>
    </source>
</evidence>
<keyword evidence="3" id="KW-1185">Reference proteome</keyword>
<organism evidence="2 3">
    <name type="scientific">Thermothelomyces thermophilus (strain ATCC 42464 / BCRC 31852 / DSM 1799)</name>
    <name type="common">Sporotrichum thermophile</name>
    <dbReference type="NCBI Taxonomy" id="573729"/>
    <lineage>
        <taxon>Eukaryota</taxon>
        <taxon>Fungi</taxon>
        <taxon>Dikarya</taxon>
        <taxon>Ascomycota</taxon>
        <taxon>Pezizomycotina</taxon>
        <taxon>Sordariomycetes</taxon>
        <taxon>Sordariomycetidae</taxon>
        <taxon>Sordariales</taxon>
        <taxon>Chaetomiaceae</taxon>
        <taxon>Thermothelomyces</taxon>
    </lineage>
</organism>
<dbReference type="GeneID" id="11506266"/>
<name>G2QGK5_THET4</name>
<evidence type="ECO:0000313" key="2">
    <source>
        <dbReference type="EMBL" id="AEO59415.1"/>
    </source>
</evidence>
<dbReference type="InParanoid" id="G2QGK5"/>
<proteinExistence type="predicted"/>
<dbReference type="EMBL" id="CP003005">
    <property type="protein sequence ID" value="AEO59415.1"/>
    <property type="molecule type" value="Genomic_DNA"/>
</dbReference>
<feature type="compositionally biased region" description="Polar residues" evidence="1">
    <location>
        <begin position="46"/>
        <end position="57"/>
    </location>
</feature>
<sequence length="57" mass="6287">MELTRLPVSRPVVRRRRPAGPPPDPRTSSSTSLARPAFPNPDTILTDATYNATVWAE</sequence>
<feature type="compositionally biased region" description="Low complexity" evidence="1">
    <location>
        <begin position="1"/>
        <end position="11"/>
    </location>
</feature>
<evidence type="ECO:0000313" key="3">
    <source>
        <dbReference type="Proteomes" id="UP000007322"/>
    </source>
</evidence>
<dbReference type="HOGENOM" id="CLU_2998108_0_0_1"/>
<dbReference type="RefSeq" id="XP_003664660.1">
    <property type="nucleotide sequence ID" value="XM_003664612.1"/>
</dbReference>